<name>A0AAV1CI54_OLDCO</name>
<dbReference type="AlphaFoldDB" id="A0AAV1CI54"/>
<accession>A0AAV1CI54</accession>
<dbReference type="EMBL" id="OX459119">
    <property type="protein sequence ID" value="CAI9094733.1"/>
    <property type="molecule type" value="Genomic_DNA"/>
</dbReference>
<keyword evidence="2" id="KW-1185">Reference proteome</keyword>
<protein>
    <submittedName>
        <fullName evidence="1">OLC1v1030520C1</fullName>
    </submittedName>
</protein>
<proteinExistence type="predicted"/>
<dbReference type="Proteomes" id="UP001161247">
    <property type="component" value="Chromosome 2"/>
</dbReference>
<organism evidence="1 2">
    <name type="scientific">Oldenlandia corymbosa var. corymbosa</name>
    <dbReference type="NCBI Taxonomy" id="529605"/>
    <lineage>
        <taxon>Eukaryota</taxon>
        <taxon>Viridiplantae</taxon>
        <taxon>Streptophyta</taxon>
        <taxon>Embryophyta</taxon>
        <taxon>Tracheophyta</taxon>
        <taxon>Spermatophyta</taxon>
        <taxon>Magnoliopsida</taxon>
        <taxon>eudicotyledons</taxon>
        <taxon>Gunneridae</taxon>
        <taxon>Pentapetalae</taxon>
        <taxon>asterids</taxon>
        <taxon>lamiids</taxon>
        <taxon>Gentianales</taxon>
        <taxon>Rubiaceae</taxon>
        <taxon>Rubioideae</taxon>
        <taxon>Spermacoceae</taxon>
        <taxon>Hedyotis-Oldenlandia complex</taxon>
        <taxon>Oldenlandia</taxon>
    </lineage>
</organism>
<sequence length="173" mass="19750">MTPDDHPAYYINSFNLLRYRLQNLKMFAISTKKSSNDFSVGHFLARIEDTVRRNAEQDAVDEFLKDAASLDGELDEWYATLFNTSGQSASLTIDEVLEIIGSFQENLVEFKGSEWPFVTLRGVEYKMEPLGVQMVFLQSLIRFVRQRNTDPEDDLLVHTEPVAISAAYLLSTN</sequence>
<gene>
    <name evidence="1" type="ORF">OLC1_LOCUS5836</name>
</gene>
<evidence type="ECO:0000313" key="1">
    <source>
        <dbReference type="EMBL" id="CAI9094733.1"/>
    </source>
</evidence>
<evidence type="ECO:0000313" key="2">
    <source>
        <dbReference type="Proteomes" id="UP001161247"/>
    </source>
</evidence>
<reference evidence="1" key="1">
    <citation type="submission" date="2023-03" db="EMBL/GenBank/DDBJ databases">
        <authorList>
            <person name="Julca I."/>
        </authorList>
    </citation>
    <scope>NUCLEOTIDE SEQUENCE</scope>
</reference>